<name>A0AAW2CJQ2_9ROSI</name>
<comment type="caution">
    <text evidence="1">The sequence shown here is derived from an EMBL/GenBank/DDBJ whole genome shotgun (WGS) entry which is preliminary data.</text>
</comment>
<keyword evidence="2" id="KW-1185">Reference proteome</keyword>
<protein>
    <submittedName>
        <fullName evidence="1">Uncharacterized protein</fullName>
    </submittedName>
</protein>
<reference evidence="1 2" key="1">
    <citation type="submission" date="2024-01" db="EMBL/GenBank/DDBJ databases">
        <title>A telomere-to-telomere, gap-free genome of sweet tea (Lithocarpus litseifolius).</title>
        <authorList>
            <person name="Zhou J."/>
        </authorList>
    </citation>
    <scope>NUCLEOTIDE SEQUENCE [LARGE SCALE GENOMIC DNA]</scope>
    <source>
        <strain evidence="1">Zhou-2022a</strain>
        <tissue evidence="1">Leaf</tissue>
    </source>
</reference>
<dbReference type="EMBL" id="JAZDWU010000007">
    <property type="protein sequence ID" value="KAK9997270.1"/>
    <property type="molecule type" value="Genomic_DNA"/>
</dbReference>
<dbReference type="Proteomes" id="UP001459277">
    <property type="component" value="Unassembled WGS sequence"/>
</dbReference>
<accession>A0AAW2CJQ2</accession>
<dbReference type="PANTHER" id="PTHR31170">
    <property type="entry name" value="BNAC04G53230D PROTEIN"/>
    <property type="match status" value="1"/>
</dbReference>
<sequence>MILVDACFILEHLIRCSSRVDAVMLDLLLLENQLPFFVIEKLYDLASPSLSKANPSLSSDHGLFELSFNYFNYAIFNKQFIKALPNIKIEHFTDLVRTFHIAPPKMQPKRGYEMINCMYTATQLHDAGVKVTAVKVSESCFDMKFKKGVLEIPILELNDWTEIVAENVIALEQTRYIEEGYFTDYFIFMDLLIKTTKDVDLLCNKNILFNCLDDSYAAKSMIKNLNKGILLINMRDDYVELGKELNFFCRTPGRMWMAALKREYFGVTLSVITVLTLIQTVCSIMQVTGSS</sequence>
<proteinExistence type="predicted"/>
<evidence type="ECO:0000313" key="2">
    <source>
        <dbReference type="Proteomes" id="UP001459277"/>
    </source>
</evidence>
<organism evidence="1 2">
    <name type="scientific">Lithocarpus litseifolius</name>
    <dbReference type="NCBI Taxonomy" id="425828"/>
    <lineage>
        <taxon>Eukaryota</taxon>
        <taxon>Viridiplantae</taxon>
        <taxon>Streptophyta</taxon>
        <taxon>Embryophyta</taxon>
        <taxon>Tracheophyta</taxon>
        <taxon>Spermatophyta</taxon>
        <taxon>Magnoliopsida</taxon>
        <taxon>eudicotyledons</taxon>
        <taxon>Gunneridae</taxon>
        <taxon>Pentapetalae</taxon>
        <taxon>rosids</taxon>
        <taxon>fabids</taxon>
        <taxon>Fagales</taxon>
        <taxon>Fagaceae</taxon>
        <taxon>Lithocarpus</taxon>
    </lineage>
</organism>
<dbReference type="Pfam" id="PF03140">
    <property type="entry name" value="DUF247"/>
    <property type="match status" value="1"/>
</dbReference>
<evidence type="ECO:0000313" key="1">
    <source>
        <dbReference type="EMBL" id="KAK9997270.1"/>
    </source>
</evidence>
<dbReference type="AlphaFoldDB" id="A0AAW2CJQ2"/>
<dbReference type="PANTHER" id="PTHR31170:SF9">
    <property type="entry name" value="PROTEIN, PUTATIVE (DUF247)-RELATED"/>
    <property type="match status" value="1"/>
</dbReference>
<dbReference type="InterPro" id="IPR004158">
    <property type="entry name" value="DUF247_pln"/>
</dbReference>
<gene>
    <name evidence="1" type="ORF">SO802_021956</name>
</gene>